<dbReference type="InterPro" id="IPR050260">
    <property type="entry name" value="FAD-bd_OxRdtase"/>
</dbReference>
<dbReference type="Gene3D" id="3.50.50.60">
    <property type="entry name" value="FAD/NAD(P)-binding domain"/>
    <property type="match status" value="2"/>
</dbReference>
<feature type="domain" description="Rubredoxin-like" evidence="5">
    <location>
        <begin position="1"/>
        <end position="35"/>
    </location>
</feature>
<dbReference type="Proteomes" id="UP000019426">
    <property type="component" value="Chromosome M2/40_rep1"/>
</dbReference>
<dbReference type="SUPFAM" id="SSF51905">
    <property type="entry name" value="FAD/NAD(P)-binding domain"/>
    <property type="match status" value="2"/>
</dbReference>
<dbReference type="GO" id="GO:0005506">
    <property type="term" value="F:iron ion binding"/>
    <property type="evidence" value="ECO:0007669"/>
    <property type="project" value="InterPro"/>
</dbReference>
<reference evidence="6 7" key="1">
    <citation type="submission" date="2013-11" db="EMBL/GenBank/DDBJ databases">
        <title>Complete genome sequence of Clostridum sp. M2/40.</title>
        <authorList>
            <person name="Wibberg D."/>
            <person name="Puehler A."/>
            <person name="Schlueter A."/>
        </authorList>
    </citation>
    <scope>NUCLEOTIDE SEQUENCE [LARGE SCALE GENOMIC DNA]</scope>
    <source>
        <strain evidence="7">M2/40</strain>
    </source>
</reference>
<dbReference type="PRINTS" id="PR00368">
    <property type="entry name" value="FADPNR"/>
</dbReference>
<evidence type="ECO:0000256" key="1">
    <source>
        <dbReference type="ARBA" id="ARBA00001965"/>
    </source>
</evidence>
<dbReference type="STRING" id="1216932.CM240_0358"/>
<dbReference type="Pfam" id="PF21349">
    <property type="entry name" value="RUBY_RBDX"/>
    <property type="match status" value="1"/>
</dbReference>
<gene>
    <name evidence="6" type="ORF">CM240_0358</name>
</gene>
<dbReference type="OrthoDB" id="9807946at2"/>
<dbReference type="InterPro" id="IPR023753">
    <property type="entry name" value="FAD/NAD-binding_dom"/>
</dbReference>
<keyword evidence="7" id="KW-1185">Reference proteome</keyword>
<protein>
    <submittedName>
        <fullName evidence="6">Putative nitric oxide reductase flavoprotein</fullName>
    </submittedName>
</protein>
<name>W6SD28_9CLOT</name>
<dbReference type="AlphaFoldDB" id="W6SD28"/>
<evidence type="ECO:0000256" key="4">
    <source>
        <dbReference type="ARBA" id="ARBA00022827"/>
    </source>
</evidence>
<dbReference type="PRINTS" id="PR00411">
    <property type="entry name" value="PNDRDTASEI"/>
</dbReference>
<accession>W6SD28</accession>
<keyword evidence="4" id="KW-0274">FAD</keyword>
<dbReference type="PANTHER" id="PTHR43429:SF3">
    <property type="entry name" value="NITRITE REDUCTASE [NAD(P)H]"/>
    <property type="match status" value="1"/>
</dbReference>
<organism evidence="6 7">
    <name type="scientific">Clostridium bornimense</name>
    <dbReference type="NCBI Taxonomy" id="1216932"/>
    <lineage>
        <taxon>Bacteria</taxon>
        <taxon>Bacillati</taxon>
        <taxon>Bacillota</taxon>
        <taxon>Clostridia</taxon>
        <taxon>Eubacteriales</taxon>
        <taxon>Clostridiaceae</taxon>
        <taxon>Clostridium</taxon>
    </lineage>
</organism>
<proteinExistence type="predicted"/>
<dbReference type="HOGENOM" id="CLU_003291_4_4_9"/>
<dbReference type="CDD" id="cd00729">
    <property type="entry name" value="rubredoxin_SM"/>
    <property type="match status" value="1"/>
</dbReference>
<dbReference type="PROSITE" id="PS50903">
    <property type="entry name" value="RUBREDOXIN_LIKE"/>
    <property type="match status" value="1"/>
</dbReference>
<dbReference type="InterPro" id="IPR036188">
    <property type="entry name" value="FAD/NAD-bd_sf"/>
</dbReference>
<evidence type="ECO:0000256" key="2">
    <source>
        <dbReference type="ARBA" id="ARBA00001974"/>
    </source>
</evidence>
<keyword evidence="3" id="KW-0285">Flavoprotein</keyword>
<dbReference type="RefSeq" id="WP_051483631.1">
    <property type="nucleotide sequence ID" value="NZ_HG917868.1"/>
</dbReference>
<dbReference type="GO" id="GO:0016491">
    <property type="term" value="F:oxidoreductase activity"/>
    <property type="evidence" value="ECO:0007669"/>
    <property type="project" value="InterPro"/>
</dbReference>
<dbReference type="InterPro" id="IPR048574">
    <property type="entry name" value="RUBY_RBDX"/>
</dbReference>
<evidence type="ECO:0000259" key="5">
    <source>
        <dbReference type="PROSITE" id="PS50903"/>
    </source>
</evidence>
<sequence>MKKFICTICGYIHEGNTPPEVCPLCGAGPELFKEVKEESNDRFTKNTEEKFVILGNGAAGFYAAKAIRERNKTAEITMVTNEGDLSYYRPALSDLINDEVNEEFYLADYKWYNGKNIKNIVNTNIVKIDEENKTLISDDGENIKYDKLILANGSSNFIPPFKGKDLDGVYTLRNIKDLEKIKKALKEAKKVVVIGGGALGLEAAYEIYLQKKGLTVIEAAPVLLGRQLKPEQSEELLKTIRNTGTEVIVSGAVEEIVGETKVTGVKLQDGTIIEADMVLTSIGVRSNIALCQNTSIDSNRGVLVNEFMETTLENVYACGDVAEFEGLVIGLWPIAVEQGKVAGANAAGEKIEFKYDKYPLILDVFGMKFQ</sequence>
<dbReference type="Pfam" id="PF07992">
    <property type="entry name" value="Pyr_redox_2"/>
    <property type="match status" value="1"/>
</dbReference>
<dbReference type="PANTHER" id="PTHR43429">
    <property type="entry name" value="PYRIDINE NUCLEOTIDE-DISULFIDE OXIDOREDUCTASE DOMAIN-CONTAINING"/>
    <property type="match status" value="1"/>
</dbReference>
<evidence type="ECO:0000256" key="3">
    <source>
        <dbReference type="ARBA" id="ARBA00022630"/>
    </source>
</evidence>
<dbReference type="eggNOG" id="COG1251">
    <property type="taxonomic scope" value="Bacteria"/>
</dbReference>
<comment type="cofactor">
    <cofactor evidence="2">
        <name>FAD</name>
        <dbReference type="ChEBI" id="CHEBI:57692"/>
    </cofactor>
</comment>
<evidence type="ECO:0000313" key="7">
    <source>
        <dbReference type="Proteomes" id="UP000019426"/>
    </source>
</evidence>
<dbReference type="KEGG" id="clt:CM240_0358"/>
<evidence type="ECO:0000313" key="6">
    <source>
        <dbReference type="EMBL" id="CDM67525.1"/>
    </source>
</evidence>
<dbReference type="InterPro" id="IPR024934">
    <property type="entry name" value="Rubredoxin-like_dom"/>
</dbReference>
<dbReference type="Gene3D" id="2.20.28.10">
    <property type="match status" value="1"/>
</dbReference>
<dbReference type="SUPFAM" id="SSF57802">
    <property type="entry name" value="Rubredoxin-like"/>
    <property type="match status" value="1"/>
</dbReference>
<dbReference type="EMBL" id="HG917868">
    <property type="protein sequence ID" value="CDM67525.1"/>
    <property type="molecule type" value="Genomic_DNA"/>
</dbReference>
<comment type="cofactor">
    <cofactor evidence="1">
        <name>Fe(3+)</name>
        <dbReference type="ChEBI" id="CHEBI:29034"/>
    </cofactor>
</comment>
<dbReference type="PATRIC" id="fig|1216932.3.peg.338"/>